<protein>
    <submittedName>
        <fullName evidence="5">S9 family peptidase</fullName>
    </submittedName>
</protein>
<dbReference type="SUPFAM" id="SSF82171">
    <property type="entry name" value="DPP6 N-terminal domain-like"/>
    <property type="match status" value="1"/>
</dbReference>
<evidence type="ECO:0000313" key="6">
    <source>
        <dbReference type="Proteomes" id="UP001596106"/>
    </source>
</evidence>
<dbReference type="Pfam" id="PF00326">
    <property type="entry name" value="Peptidase_S9"/>
    <property type="match status" value="1"/>
</dbReference>
<keyword evidence="6" id="KW-1185">Reference proteome</keyword>
<dbReference type="RefSeq" id="WP_379849355.1">
    <property type="nucleotide sequence ID" value="NZ_JBHSMA010000010.1"/>
</dbReference>
<evidence type="ECO:0000256" key="2">
    <source>
        <dbReference type="ARBA" id="ARBA00022825"/>
    </source>
</evidence>
<keyword evidence="3" id="KW-0732">Signal</keyword>
<proteinExistence type="predicted"/>
<accession>A0ABW0II01</accession>
<reference evidence="6" key="1">
    <citation type="journal article" date="2019" name="Int. J. Syst. Evol. Microbiol.">
        <title>The Global Catalogue of Microorganisms (GCM) 10K type strain sequencing project: providing services to taxonomists for standard genome sequencing and annotation.</title>
        <authorList>
            <consortium name="The Broad Institute Genomics Platform"/>
            <consortium name="The Broad Institute Genome Sequencing Center for Infectious Disease"/>
            <person name="Wu L."/>
            <person name="Ma J."/>
        </authorList>
    </citation>
    <scope>NUCLEOTIDE SEQUENCE [LARGE SCALE GENOMIC DNA]</scope>
    <source>
        <strain evidence="6">CCUG 55250</strain>
    </source>
</reference>
<dbReference type="EMBL" id="JBHSMA010000010">
    <property type="protein sequence ID" value="MFC5412143.1"/>
    <property type="molecule type" value="Genomic_DNA"/>
</dbReference>
<keyword evidence="2" id="KW-0645">Protease</keyword>
<dbReference type="PANTHER" id="PTHR42776:SF27">
    <property type="entry name" value="DIPEPTIDYL PEPTIDASE FAMILY MEMBER 6"/>
    <property type="match status" value="1"/>
</dbReference>
<dbReference type="InterPro" id="IPR011042">
    <property type="entry name" value="6-blade_b-propeller_TolB-like"/>
</dbReference>
<keyword evidence="2" id="KW-0720">Serine protease</keyword>
<dbReference type="Pfam" id="PF07676">
    <property type="entry name" value="PD40"/>
    <property type="match status" value="2"/>
</dbReference>
<evidence type="ECO:0000259" key="4">
    <source>
        <dbReference type="Pfam" id="PF00326"/>
    </source>
</evidence>
<dbReference type="InterPro" id="IPR011659">
    <property type="entry name" value="WD40"/>
</dbReference>
<dbReference type="InterPro" id="IPR001375">
    <property type="entry name" value="Peptidase_S9_cat"/>
</dbReference>
<gene>
    <name evidence="5" type="ORF">ACFPMF_22650</name>
</gene>
<sequence>MKRFLLLTAVLGLVVPMAHAQTAPKQKIVVTDLTRIKQVSSIKTSPDGKQAVYTLTTIEPDAEKKEEYEYKTHLYLTGLKPGTSKALTHGSESARQPDWSPDGKSIAFARTVKGKSQIFVMPLDGGEAWQLTRLSYGASSPQWSPDGKRILFTVNASLSEILKDSILNPGRAVPVWSLEKPGFANNDFIKPDKTVKANPDGSLAEIRAYLSKDVEDKKAKVINRLNFQGESTTEPELSFTHLYSIEVKENATARPLTRGFYSFRAPVWMPDGQGVLAVTDRDTLRHPDREQDAALVWLAADGSGKRLNLLSEPGRTYSAPAISPDGRRLVLLTSSAQGVNVGQLAVASLSGTTVSDFQTVAFDRAAGSLKWGMTSVAGPKKKTGASTPAYAVFFTAPSNGGVPLYQLDPATRQVTQLSDFNSGVSAFDLAGNQVVFAKTEVANPSELYLAGLTGASVEKPLTTQAVKLSNHNDWVTGKALSFPEKRTYRNSKGQTVEYWIMKPTAIAGSNTAAPARKFPLLLNMHGGPTAMWGPGEASMWHEFQYFCAQGYGIVYANPRGSGGYGVDFQRANVKDWGTGPTEDVLAAATDAAREAWVDTSRQVITGGSYAGYLTAWIVAHDNRFKAAFSQRGVYDLTTFMGEGNAWRLVPNYFGGYPWQKQAEEVLESNSPYTFVEKIRTPLLIKHGENDLRTGVIQSEMMYKSLKILGRPVEYVRMPGGTHELSRSGNVRQRIDRMLRIYEFFERYVGEKNSRQ</sequence>
<keyword evidence="1" id="KW-0378">Hydrolase</keyword>
<organism evidence="5 6">
    <name type="scientific">Larkinella bovis</name>
    <dbReference type="NCBI Taxonomy" id="683041"/>
    <lineage>
        <taxon>Bacteria</taxon>
        <taxon>Pseudomonadati</taxon>
        <taxon>Bacteroidota</taxon>
        <taxon>Cytophagia</taxon>
        <taxon>Cytophagales</taxon>
        <taxon>Spirosomataceae</taxon>
        <taxon>Larkinella</taxon>
    </lineage>
</organism>
<dbReference type="PANTHER" id="PTHR42776">
    <property type="entry name" value="SERINE PEPTIDASE S9 FAMILY MEMBER"/>
    <property type="match status" value="1"/>
</dbReference>
<name>A0ABW0II01_9BACT</name>
<dbReference type="SUPFAM" id="SSF53474">
    <property type="entry name" value="alpha/beta-Hydrolases"/>
    <property type="match status" value="1"/>
</dbReference>
<evidence type="ECO:0000256" key="1">
    <source>
        <dbReference type="ARBA" id="ARBA00022801"/>
    </source>
</evidence>
<comment type="caution">
    <text evidence="5">The sequence shown here is derived from an EMBL/GenBank/DDBJ whole genome shotgun (WGS) entry which is preliminary data.</text>
</comment>
<dbReference type="Proteomes" id="UP001596106">
    <property type="component" value="Unassembled WGS sequence"/>
</dbReference>
<dbReference type="InterPro" id="IPR029058">
    <property type="entry name" value="AB_hydrolase_fold"/>
</dbReference>
<feature type="signal peptide" evidence="3">
    <location>
        <begin position="1"/>
        <end position="20"/>
    </location>
</feature>
<dbReference type="Gene3D" id="2.120.10.30">
    <property type="entry name" value="TolB, C-terminal domain"/>
    <property type="match status" value="2"/>
</dbReference>
<evidence type="ECO:0000313" key="5">
    <source>
        <dbReference type="EMBL" id="MFC5412143.1"/>
    </source>
</evidence>
<evidence type="ECO:0000256" key="3">
    <source>
        <dbReference type="SAM" id="SignalP"/>
    </source>
</evidence>
<feature type="chain" id="PRO_5045259896" evidence="3">
    <location>
        <begin position="21"/>
        <end position="755"/>
    </location>
</feature>
<feature type="domain" description="Peptidase S9 prolyl oligopeptidase catalytic" evidence="4">
    <location>
        <begin position="541"/>
        <end position="750"/>
    </location>
</feature>
<dbReference type="Gene3D" id="3.40.50.1820">
    <property type="entry name" value="alpha/beta hydrolase"/>
    <property type="match status" value="1"/>
</dbReference>